<dbReference type="Pfam" id="PF19263">
    <property type="entry name" value="DUF5906"/>
    <property type="match status" value="1"/>
</dbReference>
<evidence type="ECO:0000256" key="2">
    <source>
        <dbReference type="ARBA" id="ARBA00022801"/>
    </source>
</evidence>
<dbReference type="GO" id="GO:0005524">
    <property type="term" value="F:ATP binding"/>
    <property type="evidence" value="ECO:0007669"/>
    <property type="project" value="UniProtKB-KW"/>
</dbReference>
<dbReference type="InterPro" id="IPR051620">
    <property type="entry name" value="ORF904-like_C"/>
</dbReference>
<dbReference type="AlphaFoldDB" id="A0A370XBQ9"/>
<keyword evidence="7" id="KW-1185">Reference proteome</keyword>
<dbReference type="EMBL" id="QRBF01000001">
    <property type="protein sequence ID" value="RDS85864.1"/>
    <property type="molecule type" value="Genomic_DNA"/>
</dbReference>
<feature type="compositionally biased region" description="Low complexity" evidence="4">
    <location>
        <begin position="533"/>
        <end position="548"/>
    </location>
</feature>
<gene>
    <name evidence="6" type="ORF">DWU99_00900</name>
</gene>
<dbReference type="Gene3D" id="3.40.50.300">
    <property type="entry name" value="P-loop containing nucleotide triphosphate hydrolases"/>
    <property type="match status" value="1"/>
</dbReference>
<organism evidence="6 7">
    <name type="scientific">Dyella psychrodurans</name>
    <dbReference type="NCBI Taxonomy" id="1927960"/>
    <lineage>
        <taxon>Bacteria</taxon>
        <taxon>Pseudomonadati</taxon>
        <taxon>Pseudomonadota</taxon>
        <taxon>Gammaproteobacteria</taxon>
        <taxon>Lysobacterales</taxon>
        <taxon>Rhodanobacteraceae</taxon>
        <taxon>Dyella</taxon>
    </lineage>
</organism>
<dbReference type="OrthoDB" id="784829at2"/>
<name>A0A370XBQ9_9GAMM</name>
<evidence type="ECO:0000256" key="1">
    <source>
        <dbReference type="ARBA" id="ARBA00022741"/>
    </source>
</evidence>
<dbReference type="PANTHER" id="PTHR35372:SF2">
    <property type="entry name" value="SF3 HELICASE DOMAIN-CONTAINING PROTEIN"/>
    <property type="match status" value="1"/>
</dbReference>
<evidence type="ECO:0000256" key="4">
    <source>
        <dbReference type="SAM" id="MobiDB-lite"/>
    </source>
</evidence>
<dbReference type="PROSITE" id="PS51206">
    <property type="entry name" value="SF3_HELICASE_1"/>
    <property type="match status" value="1"/>
</dbReference>
<accession>A0A370XBQ9</accession>
<dbReference type="SUPFAM" id="SSF52540">
    <property type="entry name" value="P-loop containing nucleoside triphosphate hydrolases"/>
    <property type="match status" value="1"/>
</dbReference>
<comment type="caution">
    <text evidence="6">The sequence shown here is derived from an EMBL/GenBank/DDBJ whole genome shotgun (WGS) entry which is preliminary data.</text>
</comment>
<dbReference type="InterPro" id="IPR006500">
    <property type="entry name" value="Helicase_put_C_phage/plasmid"/>
</dbReference>
<feature type="compositionally biased region" description="Low complexity" evidence="4">
    <location>
        <begin position="1"/>
        <end position="48"/>
    </location>
</feature>
<dbReference type="GO" id="GO:0016787">
    <property type="term" value="F:hydrolase activity"/>
    <property type="evidence" value="ECO:0007669"/>
    <property type="project" value="UniProtKB-KW"/>
</dbReference>
<keyword evidence="1" id="KW-0547">Nucleotide-binding</keyword>
<dbReference type="NCBIfam" id="TIGR01613">
    <property type="entry name" value="primase_Cterm"/>
    <property type="match status" value="1"/>
</dbReference>
<dbReference type="RefSeq" id="WP_115476115.1">
    <property type="nucleotide sequence ID" value="NZ_QRBF01000001.1"/>
</dbReference>
<sequence>MTTTAYTQRRARRAAQNQQNAAAAQPTSAAPTAATGNAAGANASSNGAGAKGPKKDKGPSIELQWSRLAAKDTLRPWRVHAINETQAALQVYRWHECFLQPYGAEGGMTEVLKWLAKVDNGASYNNKKALSCYDTMMRHLRGLTSHTMPAEQTRAIVPLRDVYLEIHRDGRVTTMVPKPDYGMTYAINLRAHHAPGTTYTPQPLPETSRFRRWLERAQPNPEVRALIQEQCGATLLPYNYSQAAWWYGKAGSGKSTLAELCRLMQRQGVSTRLKDLAARFALEPLLGASLVHIDEVDIGEKYDEGLLKTLISQNSISVDRKHEKAITTQIRAKWLICSNDKPFIRDKSDGMWRRLCVVEWRHEIPEAERISNMHEVFFHEEGRAILDWMIEGAIRLVARGRSLAKAELPEDVQETMEYAREEGDSVRAWRRAYVVTAVTERDQYRPKTAIYQAYRDYCLLNEIPHLESNVFWRALRPALGLGNDRQLTMGGRVTPCQGVAWRGPQADEADLAAHTNVVTLPVPAKSPAPTPAPVAHTGAAAPAPRPTANGDGDLFSQLLDLGL</sequence>
<evidence type="ECO:0000256" key="3">
    <source>
        <dbReference type="ARBA" id="ARBA00022840"/>
    </source>
</evidence>
<feature type="region of interest" description="Disordered" evidence="4">
    <location>
        <begin position="523"/>
        <end position="552"/>
    </location>
</feature>
<keyword evidence="2" id="KW-0378">Hydrolase</keyword>
<evidence type="ECO:0000313" key="7">
    <source>
        <dbReference type="Proteomes" id="UP000255334"/>
    </source>
</evidence>
<evidence type="ECO:0000259" key="5">
    <source>
        <dbReference type="PROSITE" id="PS51206"/>
    </source>
</evidence>
<feature type="region of interest" description="Disordered" evidence="4">
    <location>
        <begin position="1"/>
        <end position="59"/>
    </location>
</feature>
<dbReference type="InterPro" id="IPR014015">
    <property type="entry name" value="Helicase_SF3_DNA-vir"/>
</dbReference>
<dbReference type="PANTHER" id="PTHR35372">
    <property type="entry name" value="ATP BINDING PROTEIN-RELATED"/>
    <property type="match status" value="1"/>
</dbReference>
<evidence type="ECO:0000313" key="6">
    <source>
        <dbReference type="EMBL" id="RDS85864.1"/>
    </source>
</evidence>
<keyword evidence="3" id="KW-0067">ATP-binding</keyword>
<feature type="domain" description="SF3 helicase" evidence="5">
    <location>
        <begin position="222"/>
        <end position="373"/>
    </location>
</feature>
<dbReference type="InterPro" id="IPR027417">
    <property type="entry name" value="P-loop_NTPase"/>
</dbReference>
<proteinExistence type="predicted"/>
<dbReference type="Proteomes" id="UP000255334">
    <property type="component" value="Unassembled WGS sequence"/>
</dbReference>
<protein>
    <recommendedName>
        <fullName evidence="5">SF3 helicase domain-containing protein</fullName>
    </recommendedName>
</protein>
<dbReference type="InterPro" id="IPR045455">
    <property type="entry name" value="NrS-1_pol-like_helicase"/>
</dbReference>
<reference evidence="6 7" key="1">
    <citation type="submission" date="2018-07" db="EMBL/GenBank/DDBJ databases">
        <title>Dyella monticola sp. nov. and Dyella psychrodurans sp. nov. isolated from monsoon evergreen broad-leaved forest soil of Dinghu Mountain, China.</title>
        <authorList>
            <person name="Gao Z."/>
            <person name="Qiu L."/>
        </authorList>
    </citation>
    <scope>NUCLEOTIDE SEQUENCE [LARGE SCALE GENOMIC DNA]</scope>
    <source>
        <strain evidence="6 7">4MSK11</strain>
    </source>
</reference>